<gene>
    <name evidence="1" type="ORF">C5167_004526</name>
</gene>
<accession>A0A4Y7JAY0</accession>
<sequence length="84" mass="9545">MLNRNQVIAEVAEASIEDYETGMQGCNEAAKIWMQSVKLKMVILKWITQPRGQSLRGRIDELDSEVDDLIADMEVNYPLAVFSK</sequence>
<dbReference type="EMBL" id="CM010718">
    <property type="protein sequence ID" value="RZC57222.1"/>
    <property type="molecule type" value="Genomic_DNA"/>
</dbReference>
<dbReference type="Proteomes" id="UP000316621">
    <property type="component" value="Chromosome 4"/>
</dbReference>
<organism evidence="1 2">
    <name type="scientific">Papaver somniferum</name>
    <name type="common">Opium poppy</name>
    <dbReference type="NCBI Taxonomy" id="3469"/>
    <lineage>
        <taxon>Eukaryota</taxon>
        <taxon>Viridiplantae</taxon>
        <taxon>Streptophyta</taxon>
        <taxon>Embryophyta</taxon>
        <taxon>Tracheophyta</taxon>
        <taxon>Spermatophyta</taxon>
        <taxon>Magnoliopsida</taxon>
        <taxon>Ranunculales</taxon>
        <taxon>Papaveraceae</taxon>
        <taxon>Papaveroideae</taxon>
        <taxon>Papaver</taxon>
    </lineage>
</organism>
<keyword evidence="2" id="KW-1185">Reference proteome</keyword>
<reference evidence="1 2" key="1">
    <citation type="journal article" date="2018" name="Science">
        <title>The opium poppy genome and morphinan production.</title>
        <authorList>
            <person name="Guo L."/>
            <person name="Winzer T."/>
            <person name="Yang X."/>
            <person name="Li Y."/>
            <person name="Ning Z."/>
            <person name="He Z."/>
            <person name="Teodor R."/>
            <person name="Lu Y."/>
            <person name="Bowser T.A."/>
            <person name="Graham I.A."/>
            <person name="Ye K."/>
        </authorList>
    </citation>
    <scope>NUCLEOTIDE SEQUENCE [LARGE SCALE GENOMIC DNA]</scope>
    <source>
        <strain evidence="2">cv. HN1</strain>
        <tissue evidence="1">Leaves</tissue>
    </source>
</reference>
<name>A0A4Y7JAY0_PAPSO</name>
<protein>
    <submittedName>
        <fullName evidence="1">Uncharacterized protein</fullName>
    </submittedName>
</protein>
<evidence type="ECO:0000313" key="1">
    <source>
        <dbReference type="EMBL" id="RZC57222.1"/>
    </source>
</evidence>
<dbReference type="Gramene" id="RZC57222">
    <property type="protein sequence ID" value="RZC57222"/>
    <property type="gene ID" value="C5167_004526"/>
</dbReference>
<proteinExistence type="predicted"/>
<evidence type="ECO:0000313" key="2">
    <source>
        <dbReference type="Proteomes" id="UP000316621"/>
    </source>
</evidence>
<dbReference type="STRING" id="3469.A0A4Y7JAY0"/>
<dbReference type="AlphaFoldDB" id="A0A4Y7JAY0"/>